<dbReference type="InterPro" id="IPR003646">
    <property type="entry name" value="SH3-like_bac-type"/>
</dbReference>
<keyword evidence="2" id="KW-0378">Hydrolase</keyword>
<reference evidence="5 6" key="1">
    <citation type="submission" date="2016-07" db="EMBL/GenBank/DDBJ databases">
        <title>Genome sequencing project for further understanding the molecular mechanisms of preventing non-alcoholic fatty liver disease.</title>
        <authorList>
            <person name="Wang H."/>
        </authorList>
    </citation>
    <scope>NUCLEOTIDE SEQUENCE [LARGE SCALE GENOMIC DNA]</scope>
    <source>
        <strain evidence="5 6">BS15</strain>
    </source>
</reference>
<dbReference type="CDD" id="cd06415">
    <property type="entry name" value="GH25_Cpl1-like"/>
    <property type="match status" value="1"/>
</dbReference>
<evidence type="ECO:0000259" key="4">
    <source>
        <dbReference type="SMART" id="SM00287"/>
    </source>
</evidence>
<evidence type="ECO:0000256" key="3">
    <source>
        <dbReference type="ARBA" id="ARBA00023295"/>
    </source>
</evidence>
<keyword evidence="3" id="KW-0326">Glycosidase</keyword>
<dbReference type="SMART" id="SM00287">
    <property type="entry name" value="SH3b"/>
    <property type="match status" value="1"/>
</dbReference>
<dbReference type="Pfam" id="PF08460">
    <property type="entry name" value="SH3_5"/>
    <property type="match status" value="1"/>
</dbReference>
<dbReference type="GO" id="GO:0009253">
    <property type="term" value="P:peptidoglycan catabolic process"/>
    <property type="evidence" value="ECO:0007669"/>
    <property type="project" value="InterPro"/>
</dbReference>
<accession>A0A9W3SJZ2</accession>
<dbReference type="Gene3D" id="3.20.20.80">
    <property type="entry name" value="Glycosidases"/>
    <property type="match status" value="1"/>
</dbReference>
<dbReference type="SUPFAM" id="SSF51445">
    <property type="entry name" value="(Trans)glycosidases"/>
    <property type="match status" value="1"/>
</dbReference>
<dbReference type="EMBL" id="CP016400">
    <property type="protein sequence ID" value="AOG25519.1"/>
    <property type="molecule type" value="Genomic_DNA"/>
</dbReference>
<name>A0A9W3SJZ2_LACJH</name>
<dbReference type="InterPro" id="IPR002053">
    <property type="entry name" value="Glyco_hydro_25"/>
</dbReference>
<dbReference type="GO" id="GO:0003796">
    <property type="term" value="F:lysozyme activity"/>
    <property type="evidence" value="ECO:0007669"/>
    <property type="project" value="InterPro"/>
</dbReference>
<dbReference type="GO" id="GO:0016998">
    <property type="term" value="P:cell wall macromolecule catabolic process"/>
    <property type="evidence" value="ECO:0007669"/>
    <property type="project" value="InterPro"/>
</dbReference>
<organism evidence="5 6">
    <name type="scientific">Lactobacillus johnsonii</name>
    <dbReference type="NCBI Taxonomy" id="33959"/>
    <lineage>
        <taxon>Bacteria</taxon>
        <taxon>Bacillati</taxon>
        <taxon>Bacillota</taxon>
        <taxon>Bacilli</taxon>
        <taxon>Lactobacillales</taxon>
        <taxon>Lactobacillaceae</taxon>
        <taxon>Lactobacillus</taxon>
    </lineage>
</organism>
<gene>
    <name evidence="5" type="ORF">BBP16_00705</name>
</gene>
<feature type="domain" description="SH3b" evidence="4">
    <location>
        <begin position="246"/>
        <end position="312"/>
    </location>
</feature>
<evidence type="ECO:0000256" key="2">
    <source>
        <dbReference type="ARBA" id="ARBA00022801"/>
    </source>
</evidence>
<proteinExistence type="inferred from homology"/>
<dbReference type="RefSeq" id="WP_069168389.1">
    <property type="nucleotide sequence ID" value="NZ_CP121285.1"/>
</dbReference>
<protein>
    <submittedName>
        <fullName evidence="5">Lysin</fullName>
    </submittedName>
</protein>
<dbReference type="Pfam" id="PF01183">
    <property type="entry name" value="Glyco_hydro_25"/>
    <property type="match status" value="1"/>
</dbReference>
<dbReference type="InterPro" id="IPR017853">
    <property type="entry name" value="GH"/>
</dbReference>
<dbReference type="PANTHER" id="PTHR34135">
    <property type="entry name" value="LYSOZYME"/>
    <property type="match status" value="1"/>
</dbReference>
<dbReference type="PANTHER" id="PTHR34135:SF2">
    <property type="entry name" value="LYSOZYME"/>
    <property type="match status" value="1"/>
</dbReference>
<dbReference type="Gene3D" id="2.30.30.40">
    <property type="entry name" value="SH3 Domains"/>
    <property type="match status" value="1"/>
</dbReference>
<dbReference type="Proteomes" id="UP000094691">
    <property type="component" value="Chromosome"/>
</dbReference>
<evidence type="ECO:0000313" key="6">
    <source>
        <dbReference type="Proteomes" id="UP000094691"/>
    </source>
</evidence>
<dbReference type="AlphaFoldDB" id="A0A9W3SJZ2"/>
<evidence type="ECO:0000256" key="1">
    <source>
        <dbReference type="ARBA" id="ARBA00010646"/>
    </source>
</evidence>
<comment type="similarity">
    <text evidence="1">Belongs to the glycosyl hydrolase 25 family.</text>
</comment>
<dbReference type="SMART" id="SM00641">
    <property type="entry name" value="Glyco_25"/>
    <property type="match status" value="2"/>
</dbReference>
<dbReference type="InterPro" id="IPR018077">
    <property type="entry name" value="Glyco_hydro_fam25_subgr"/>
</dbReference>
<evidence type="ECO:0000313" key="5">
    <source>
        <dbReference type="EMBL" id="AOG25519.1"/>
    </source>
</evidence>
<dbReference type="GO" id="GO:0016052">
    <property type="term" value="P:carbohydrate catabolic process"/>
    <property type="evidence" value="ECO:0007669"/>
    <property type="project" value="TreeGrafter"/>
</dbReference>
<sequence length="317" mass="34678">MTRTIENRAYGVDVSDWQSSDLSAMASAGSKYAIVKVSEGLNYQNPKASAQVNSANSNGMMPAGYHYAHFSASRSQAVLEGNYAVNSTKQAGIKPGSYLACDYEEGSGNSTTQGYSASADAILAFMDTVASAGYKPLLYSGKEILTKKVDVKKVTAKYGTCLWIASYEYKSGTRLDNPDFGWFPSMDNVAIWQFTDNWRGLNVDGNISLVDLKTDGKPVAQPSKPVVKQPAPQSFVDELGDTWYKEEGKFYPNGTINIRYGARTTSDIIGTVTKGDCVKYDAYSRHGGYVWIRQPRANGQYGFLVCRQGNTPWGTFN</sequence>
<dbReference type="PROSITE" id="PS51904">
    <property type="entry name" value="GLYCOSYL_HYDROL_F25_2"/>
    <property type="match status" value="1"/>
</dbReference>